<keyword evidence="2" id="KW-1185">Reference proteome</keyword>
<dbReference type="Proteomes" id="UP001057402">
    <property type="component" value="Chromosome 4"/>
</dbReference>
<protein>
    <submittedName>
        <fullName evidence="1">Uncharacterized protein</fullName>
    </submittedName>
</protein>
<evidence type="ECO:0000313" key="2">
    <source>
        <dbReference type="Proteomes" id="UP001057402"/>
    </source>
</evidence>
<sequence length="542" mass="61422">MEHDREQSIVIKLSETDPFYSKKKKLLQTKGFDVEVCLQLQKDSCSQWIDDAATTMLQVSRIICLDETELYFRVDGSCTPSGYYTPKNELEALISVLNHLKNTVLGKNSLCKDVLKNLESVIGRLLGEFGDKILENPLPAKLDYCTKEKELLEWGKNNGVQSALQIAYIEGFSRGAIAVEDLNVGDVALEIPISVIITEEVLQESHLFPILQTIDGISTETMLLIWSMKERYNPSSRFKLYFETLPEAFNTGLRFGMEAIIALDGTILFEELMQAKEHLRSQYDELFPALCDQNPDLFPLGFYSWEQFLWACELWYSNSMKVKYPDGTVKTCLIPIAGFLNHSFCPHIMQYGRIDASSSTLKFPMSRPCRAGEQCYLSYGNYSSSHLVTFYGFLPEEDNPHDVIPLDIDDSPNEDGPTDSGWTTHMVRGTWLSDKHDIFHYGLPLPLLEKLRTARKHIVNDDDSSLPDELTIEIAVLEDLSSIFGSMLENLGEMDPDTCKNAAWDVKLAEKYKSLQRRIVSSILRSCESGLKSLQEQVNNST</sequence>
<evidence type="ECO:0000313" key="1">
    <source>
        <dbReference type="EMBL" id="KAI4377675.1"/>
    </source>
</evidence>
<gene>
    <name evidence="1" type="ORF">MLD38_015263</name>
</gene>
<name>A0ACB9RG54_9MYRT</name>
<dbReference type="EMBL" id="CM042883">
    <property type="protein sequence ID" value="KAI4377675.1"/>
    <property type="molecule type" value="Genomic_DNA"/>
</dbReference>
<comment type="caution">
    <text evidence="1">The sequence shown here is derived from an EMBL/GenBank/DDBJ whole genome shotgun (WGS) entry which is preliminary data.</text>
</comment>
<accession>A0ACB9RG54</accession>
<reference evidence="2" key="1">
    <citation type="journal article" date="2023" name="Front. Plant Sci.">
        <title>Chromosomal-level genome assembly of Melastoma candidum provides insights into trichome evolution.</title>
        <authorList>
            <person name="Zhong Y."/>
            <person name="Wu W."/>
            <person name="Sun C."/>
            <person name="Zou P."/>
            <person name="Liu Y."/>
            <person name="Dai S."/>
            <person name="Zhou R."/>
        </authorList>
    </citation>
    <scope>NUCLEOTIDE SEQUENCE [LARGE SCALE GENOMIC DNA]</scope>
</reference>
<proteinExistence type="predicted"/>
<organism evidence="1 2">
    <name type="scientific">Melastoma candidum</name>
    <dbReference type="NCBI Taxonomy" id="119954"/>
    <lineage>
        <taxon>Eukaryota</taxon>
        <taxon>Viridiplantae</taxon>
        <taxon>Streptophyta</taxon>
        <taxon>Embryophyta</taxon>
        <taxon>Tracheophyta</taxon>
        <taxon>Spermatophyta</taxon>
        <taxon>Magnoliopsida</taxon>
        <taxon>eudicotyledons</taxon>
        <taxon>Gunneridae</taxon>
        <taxon>Pentapetalae</taxon>
        <taxon>rosids</taxon>
        <taxon>malvids</taxon>
        <taxon>Myrtales</taxon>
        <taxon>Melastomataceae</taxon>
        <taxon>Melastomatoideae</taxon>
        <taxon>Melastomateae</taxon>
        <taxon>Melastoma</taxon>
    </lineage>
</organism>